<organism evidence="14 15">
    <name type="scientific">Paenibacillus foliorum</name>
    <dbReference type="NCBI Taxonomy" id="2654974"/>
    <lineage>
        <taxon>Bacteria</taxon>
        <taxon>Bacillati</taxon>
        <taxon>Bacillota</taxon>
        <taxon>Bacilli</taxon>
        <taxon>Bacillales</taxon>
        <taxon>Paenibacillaceae</taxon>
        <taxon>Paenibacillus</taxon>
    </lineage>
</organism>
<evidence type="ECO:0000256" key="10">
    <source>
        <dbReference type="ARBA" id="ARBA00030803"/>
    </source>
</evidence>
<dbReference type="PANTHER" id="PTHR37461:SF1">
    <property type="entry name" value="ANTI-SIGMA-K FACTOR RSKA"/>
    <property type="match status" value="1"/>
</dbReference>
<dbReference type="InterPro" id="IPR018764">
    <property type="entry name" value="RskA_C"/>
</dbReference>
<evidence type="ECO:0000256" key="1">
    <source>
        <dbReference type="ARBA" id="ARBA00004167"/>
    </source>
</evidence>
<evidence type="ECO:0000259" key="13">
    <source>
        <dbReference type="Pfam" id="PF13490"/>
    </source>
</evidence>
<dbReference type="AlphaFoldDB" id="A0A972K073"/>
<proteinExistence type="inferred from homology"/>
<keyword evidence="6 11" id="KW-0472">Membrane</keyword>
<comment type="similarity">
    <text evidence="7">Belongs to the zinc-associated anti-sigma factor (ZAS) superfamily. Anti-sigma-W factor family.</text>
</comment>
<evidence type="ECO:0000256" key="5">
    <source>
        <dbReference type="ARBA" id="ARBA00022989"/>
    </source>
</evidence>
<dbReference type="Proteomes" id="UP000641588">
    <property type="component" value="Unassembled WGS sequence"/>
</dbReference>
<dbReference type="Pfam" id="PF10099">
    <property type="entry name" value="RskA_C"/>
    <property type="match status" value="1"/>
</dbReference>
<evidence type="ECO:0000256" key="2">
    <source>
        <dbReference type="ARBA" id="ARBA00004236"/>
    </source>
</evidence>
<sequence>MTERNNLCEQVFPYFLKELSPEDEETFEHHLRSCHSCRDELVELQQIWQALPFEMEEVEIQESVKAQMLNNILQDIHDPMNSAERAVIMDQELIPEANPLVQKKRPSTRRSRLWSFAAAGIACIMVGATVGWGLNEYGLIHYPLESKIAAPAQVIEQYTLKAFDPNMPAANGHCWIKQQGQQQQLVLQVNGLKENAEDQAYQVWIVKKGTRFNGGTFRVNEKGSGVLTYDLNPMESEFDTIGITLEPDALGTKPRGKKVLGS</sequence>
<feature type="domain" description="Anti-sigma K factor RskA C-terminal" evidence="12">
    <location>
        <begin position="119"/>
        <end position="247"/>
    </location>
</feature>
<dbReference type="GO" id="GO:0006417">
    <property type="term" value="P:regulation of translation"/>
    <property type="evidence" value="ECO:0007669"/>
    <property type="project" value="TreeGrafter"/>
</dbReference>
<gene>
    <name evidence="14" type="ORF">GC093_19190</name>
</gene>
<dbReference type="InterPro" id="IPR051474">
    <property type="entry name" value="Anti-sigma-K/W_factor"/>
</dbReference>
<accession>A0A972K073</accession>
<dbReference type="GO" id="GO:0005886">
    <property type="term" value="C:plasma membrane"/>
    <property type="evidence" value="ECO:0007669"/>
    <property type="project" value="UniProtKB-SubCell"/>
</dbReference>
<comment type="caution">
    <text evidence="14">The sequence shown here is derived from an EMBL/GenBank/DDBJ whole genome shotgun (WGS) entry which is preliminary data.</text>
</comment>
<evidence type="ECO:0000256" key="7">
    <source>
        <dbReference type="ARBA" id="ARBA00024353"/>
    </source>
</evidence>
<comment type="subcellular location">
    <subcellularLocation>
        <location evidence="2">Cell membrane</location>
    </subcellularLocation>
    <subcellularLocation>
        <location evidence="1">Membrane</location>
        <topology evidence="1">Single-pass membrane protein</topology>
    </subcellularLocation>
</comment>
<dbReference type="InterPro" id="IPR041916">
    <property type="entry name" value="Anti_sigma_zinc_sf"/>
</dbReference>
<keyword evidence="3" id="KW-1003">Cell membrane</keyword>
<evidence type="ECO:0000256" key="3">
    <source>
        <dbReference type="ARBA" id="ARBA00022475"/>
    </source>
</evidence>
<dbReference type="EMBL" id="WHOD01000070">
    <property type="protein sequence ID" value="NOU95334.1"/>
    <property type="molecule type" value="Genomic_DNA"/>
</dbReference>
<evidence type="ECO:0000256" key="4">
    <source>
        <dbReference type="ARBA" id="ARBA00022692"/>
    </source>
</evidence>
<keyword evidence="4 11" id="KW-0812">Transmembrane</keyword>
<feature type="transmembrane region" description="Helical" evidence="11">
    <location>
        <begin position="113"/>
        <end position="134"/>
    </location>
</feature>
<dbReference type="GO" id="GO:0016989">
    <property type="term" value="F:sigma factor antagonist activity"/>
    <property type="evidence" value="ECO:0007669"/>
    <property type="project" value="TreeGrafter"/>
</dbReference>
<dbReference type="Pfam" id="PF13490">
    <property type="entry name" value="zf-HC2"/>
    <property type="match status" value="1"/>
</dbReference>
<dbReference type="InterPro" id="IPR027383">
    <property type="entry name" value="Znf_put"/>
</dbReference>
<evidence type="ECO:0000256" key="6">
    <source>
        <dbReference type="ARBA" id="ARBA00023136"/>
    </source>
</evidence>
<keyword evidence="5 11" id="KW-1133">Transmembrane helix</keyword>
<evidence type="ECO:0000256" key="8">
    <source>
        <dbReference type="ARBA" id="ARBA00024438"/>
    </source>
</evidence>
<name>A0A972K073_9BACL</name>
<evidence type="ECO:0000313" key="14">
    <source>
        <dbReference type="EMBL" id="NOU95334.1"/>
    </source>
</evidence>
<dbReference type="RefSeq" id="WP_171653773.1">
    <property type="nucleotide sequence ID" value="NZ_WHOD01000070.1"/>
</dbReference>
<evidence type="ECO:0000259" key="12">
    <source>
        <dbReference type="Pfam" id="PF10099"/>
    </source>
</evidence>
<dbReference type="PANTHER" id="PTHR37461">
    <property type="entry name" value="ANTI-SIGMA-K FACTOR RSKA"/>
    <property type="match status" value="1"/>
</dbReference>
<reference evidence="14" key="1">
    <citation type="submission" date="2019-10" db="EMBL/GenBank/DDBJ databases">
        <title>Description of Paenibacillus glebae sp. nov.</title>
        <authorList>
            <person name="Carlier A."/>
            <person name="Qi S."/>
        </authorList>
    </citation>
    <scope>NUCLEOTIDE SEQUENCE</scope>
    <source>
        <strain evidence="14">LMG 31456</strain>
    </source>
</reference>
<dbReference type="Gene3D" id="1.10.10.1320">
    <property type="entry name" value="Anti-sigma factor, zinc-finger domain"/>
    <property type="match status" value="1"/>
</dbReference>
<feature type="domain" description="Putative zinc-finger" evidence="13">
    <location>
        <begin position="13"/>
        <end position="38"/>
    </location>
</feature>
<evidence type="ECO:0000256" key="11">
    <source>
        <dbReference type="SAM" id="Phobius"/>
    </source>
</evidence>
<evidence type="ECO:0000256" key="9">
    <source>
        <dbReference type="ARBA" id="ARBA00029829"/>
    </source>
</evidence>
<evidence type="ECO:0000313" key="15">
    <source>
        <dbReference type="Proteomes" id="UP000641588"/>
    </source>
</evidence>
<keyword evidence="15" id="KW-1185">Reference proteome</keyword>
<protein>
    <recommendedName>
        <fullName evidence="8">Anti-sigma-W factor RsiW</fullName>
    </recommendedName>
    <alternativeName>
        <fullName evidence="10">Regulator of SigK</fullName>
    </alternativeName>
    <alternativeName>
        <fullName evidence="9">Sigma-K anti-sigma factor RskA</fullName>
    </alternativeName>
</protein>